<sequence length="170" mass="18991">MSDTLTPAADDQPFVPDGPPLTSRRGSQSPPDDEWLNLELEYVDDDGKVRKGHAYFVGTDPTWSFYDYISATASNGPKAKFKKVSNDGNFLVLETQDGNYLSCRAAPRWWVYRSSAYPLGWEIVDGKLYTNYHDGAVGSVHQRIGVPDAYYLRVNGGDTLTNCKWVKADN</sequence>
<organism evidence="2 3">
    <name type="scientific">Pseudomonas trivialis</name>
    <dbReference type="NCBI Taxonomy" id="200450"/>
    <lineage>
        <taxon>Bacteria</taxon>
        <taxon>Pseudomonadati</taxon>
        <taxon>Pseudomonadota</taxon>
        <taxon>Gammaproteobacteria</taxon>
        <taxon>Pseudomonadales</taxon>
        <taxon>Pseudomonadaceae</taxon>
        <taxon>Pseudomonas</taxon>
    </lineage>
</organism>
<dbReference type="OrthoDB" id="6874786at2"/>
<dbReference type="EMBL" id="CP011507">
    <property type="protein sequence ID" value="AKS09808.1"/>
    <property type="molecule type" value="Genomic_DNA"/>
</dbReference>
<name>A0A0H5AHX7_9PSED</name>
<dbReference type="Proteomes" id="UP000036608">
    <property type="component" value="Chromosome"/>
</dbReference>
<proteinExistence type="predicted"/>
<feature type="region of interest" description="Disordered" evidence="1">
    <location>
        <begin position="1"/>
        <end position="32"/>
    </location>
</feature>
<dbReference type="PATRIC" id="fig|200450.3.peg.5769"/>
<reference evidence="2 3" key="1">
    <citation type="journal article" date="2015" name="Genome Announc.">
        <title>Complete Genome Sequence of the Rhizobacterium Pseudomonas trivialis Strain IHBB745 with Multiple Plant Growth-Promoting Activities and Tolerance to Desiccation and Alkalinity.</title>
        <authorList>
            <person name="Gulati A."/>
            <person name="Swarnkar M.K."/>
            <person name="Vyas P."/>
            <person name="Rahi P."/>
            <person name="Thakur R."/>
            <person name="Thakur N."/>
            <person name="Singh A.K."/>
        </authorList>
    </citation>
    <scope>NUCLEOTIDE SEQUENCE [LARGE SCALE GENOMIC DNA]</scope>
    <source>
        <strain evidence="3">745</strain>
    </source>
</reference>
<dbReference type="AlphaFoldDB" id="A0A0H5AHX7"/>
<dbReference type="KEGG" id="ptv:AA957_28060"/>
<evidence type="ECO:0000313" key="2">
    <source>
        <dbReference type="EMBL" id="AKS09808.1"/>
    </source>
</evidence>
<dbReference type="RefSeq" id="WP_049713089.1">
    <property type="nucleotide sequence ID" value="NZ_CP011507.1"/>
</dbReference>
<protein>
    <submittedName>
        <fullName evidence="2">Uncharacterized protein</fullName>
    </submittedName>
</protein>
<evidence type="ECO:0000313" key="3">
    <source>
        <dbReference type="Proteomes" id="UP000036608"/>
    </source>
</evidence>
<evidence type="ECO:0000256" key="1">
    <source>
        <dbReference type="SAM" id="MobiDB-lite"/>
    </source>
</evidence>
<accession>A0A0H5AHX7</accession>
<reference evidence="3" key="2">
    <citation type="submission" date="2015-05" db="EMBL/GenBank/DDBJ databases">
        <authorList>
            <person name="Swarnkar M.K."/>
            <person name="Vyas P."/>
            <person name="Rahi P."/>
            <person name="Thakur R."/>
            <person name="Thakur N."/>
            <person name="Singh A.K."/>
            <person name="Gulati A."/>
        </authorList>
    </citation>
    <scope>NUCLEOTIDE SEQUENCE [LARGE SCALE GENOMIC DNA]</scope>
    <source>
        <strain evidence="3">745</strain>
    </source>
</reference>
<gene>
    <name evidence="2" type="ORF">AA957_28060</name>
</gene>